<keyword evidence="4 6" id="KW-0472">Membrane</keyword>
<dbReference type="PANTHER" id="PTHR12778:SF9">
    <property type="entry name" value="ACETYL-COENZYME A TRANSPORTER 1"/>
    <property type="match status" value="1"/>
</dbReference>
<dbReference type="Pfam" id="PF13000">
    <property type="entry name" value="Acatn"/>
    <property type="match status" value="2"/>
</dbReference>
<evidence type="ECO:0000256" key="6">
    <source>
        <dbReference type="SAM" id="Phobius"/>
    </source>
</evidence>
<feature type="transmembrane region" description="Helical" evidence="6">
    <location>
        <begin position="242"/>
        <end position="264"/>
    </location>
</feature>
<evidence type="ECO:0000256" key="2">
    <source>
        <dbReference type="ARBA" id="ARBA00022692"/>
    </source>
</evidence>
<dbReference type="InterPro" id="IPR036259">
    <property type="entry name" value="MFS_trans_sf"/>
</dbReference>
<feature type="transmembrane region" description="Helical" evidence="6">
    <location>
        <begin position="196"/>
        <end position="222"/>
    </location>
</feature>
<protein>
    <submittedName>
        <fullName evidence="7">Putative acetyl-coenzyme a transporter 1</fullName>
    </submittedName>
</protein>
<dbReference type="FunFam" id="1.20.1250.20:FF:000289">
    <property type="entry name" value="Acetyl-coenzyme A transporter 1"/>
    <property type="match status" value="1"/>
</dbReference>
<feature type="transmembrane region" description="Helical" evidence="6">
    <location>
        <begin position="90"/>
        <end position="107"/>
    </location>
</feature>
<feature type="transmembrane region" description="Helical" evidence="6">
    <location>
        <begin position="166"/>
        <end position="184"/>
    </location>
</feature>
<dbReference type="EMBL" id="LAQI01000079">
    <property type="protein sequence ID" value="KKY22065.1"/>
    <property type="molecule type" value="Genomic_DNA"/>
</dbReference>
<feature type="transmembrane region" description="Helical" evidence="6">
    <location>
        <begin position="358"/>
        <end position="382"/>
    </location>
</feature>
<comment type="subcellular location">
    <subcellularLocation>
        <location evidence="1">Membrane</location>
        <topology evidence="1">Multi-pass membrane protein</topology>
    </subcellularLocation>
</comment>
<feature type="transmembrane region" description="Helical" evidence="6">
    <location>
        <begin position="128"/>
        <end position="146"/>
    </location>
</feature>
<dbReference type="GO" id="GO:0008521">
    <property type="term" value="F:acetyl-CoA transmembrane transporter activity"/>
    <property type="evidence" value="ECO:0007669"/>
    <property type="project" value="InterPro"/>
</dbReference>
<sequence length="542" mass="59853">MLGQRRKHLGPDSPSTASQASHLMSRDSFTLDDDPMQAMTHDEEASSKGFSELPKKDQKNFLLLVLLYFLQGVPMGLAGGSVPFLLKAHLSYSQIGVFSLASYPYSLKLLWSPIVDAIWTPKVGRRKSWILPIQTLSGFGMLWLGARAEQMMTDAGADGGAGIWGFTWWWFFLVFMCATQDIAVDGWALTLLSPENLAYASTAQTVGLTAGQFLSYTVFLAFNSPDFANKWFRAIPKEEGVMTLGGYLTFWGWAYLAVTLALAVMKREERTKNNDGISEVYKVMGGILKLKNIQTFIVIHLIAKIGFQANDAVTNLKLLDKGFSQEDMALTVLIDFPFELSLGYYAGKWSQTYPPMQLWCWAFIGRLAAAAFAQFVVMIFPVGGVTTWYLLTVIVEHVFSTFMSTVMFVAISAFHAKIADPVIGGTYMTLLATVSNLGGTFPRFFILKLVDYFTVATCTPPEKPPAELKGDLVISAFSCALEAEKHRCLDGGGTCNIEHDGYYIVNVLCIILGLVTFWGYIKPAALKLQALPLRAWRLAGAS</sequence>
<dbReference type="PANTHER" id="PTHR12778">
    <property type="entry name" value="SOLUTE CARRIER FAMILY 33 ACETYL-COA TRANSPORTER -RELATED"/>
    <property type="match status" value="1"/>
</dbReference>
<evidence type="ECO:0000256" key="1">
    <source>
        <dbReference type="ARBA" id="ARBA00004141"/>
    </source>
</evidence>
<proteinExistence type="predicted"/>
<organism evidence="7 8">
    <name type="scientific">Diplodia seriata</name>
    <dbReference type="NCBI Taxonomy" id="420778"/>
    <lineage>
        <taxon>Eukaryota</taxon>
        <taxon>Fungi</taxon>
        <taxon>Dikarya</taxon>
        <taxon>Ascomycota</taxon>
        <taxon>Pezizomycotina</taxon>
        <taxon>Dothideomycetes</taxon>
        <taxon>Dothideomycetes incertae sedis</taxon>
        <taxon>Botryosphaeriales</taxon>
        <taxon>Botryosphaeriaceae</taxon>
        <taxon>Diplodia</taxon>
    </lineage>
</organism>
<feature type="region of interest" description="Disordered" evidence="5">
    <location>
        <begin position="1"/>
        <end position="51"/>
    </location>
</feature>
<dbReference type="GO" id="GO:0016020">
    <property type="term" value="C:membrane"/>
    <property type="evidence" value="ECO:0007669"/>
    <property type="project" value="UniProtKB-SubCell"/>
</dbReference>
<dbReference type="InterPro" id="IPR004752">
    <property type="entry name" value="AmpG_permease/AT-1"/>
</dbReference>
<gene>
    <name evidence="7" type="ORF">UCDDS831_g03901</name>
</gene>
<evidence type="ECO:0000256" key="5">
    <source>
        <dbReference type="SAM" id="MobiDB-lite"/>
    </source>
</evidence>
<accession>A0A0G2GZP4</accession>
<keyword evidence="3 6" id="KW-1133">Transmembrane helix</keyword>
<dbReference type="InterPro" id="IPR024371">
    <property type="entry name" value="AcetylCoA_trans_1-like"/>
</dbReference>
<feature type="transmembrane region" description="Helical" evidence="6">
    <location>
        <begin position="61"/>
        <end position="84"/>
    </location>
</feature>
<reference evidence="7 8" key="1">
    <citation type="submission" date="2015-03" db="EMBL/GenBank/DDBJ databases">
        <authorList>
            <person name="Morales-Cruz A."/>
            <person name="Amrine K.C."/>
            <person name="Cantu D."/>
        </authorList>
    </citation>
    <scope>NUCLEOTIDE SEQUENCE [LARGE SCALE GENOMIC DNA]</scope>
    <source>
        <strain evidence="7">DS831</strain>
    </source>
</reference>
<dbReference type="Proteomes" id="UP000034182">
    <property type="component" value="Unassembled WGS sequence"/>
</dbReference>
<evidence type="ECO:0000256" key="3">
    <source>
        <dbReference type="ARBA" id="ARBA00022989"/>
    </source>
</evidence>
<feature type="compositionally biased region" description="Polar residues" evidence="5">
    <location>
        <begin position="13"/>
        <end position="22"/>
    </location>
</feature>
<dbReference type="GO" id="GO:0035348">
    <property type="term" value="P:acetyl-CoA transmembrane transport"/>
    <property type="evidence" value="ECO:0007669"/>
    <property type="project" value="InterPro"/>
</dbReference>
<feature type="transmembrane region" description="Helical" evidence="6">
    <location>
        <begin position="388"/>
        <end position="414"/>
    </location>
</feature>
<dbReference type="AlphaFoldDB" id="A0A0G2GZP4"/>
<evidence type="ECO:0000256" key="4">
    <source>
        <dbReference type="ARBA" id="ARBA00023136"/>
    </source>
</evidence>
<name>A0A0G2GZP4_9PEZI</name>
<evidence type="ECO:0000313" key="7">
    <source>
        <dbReference type="EMBL" id="KKY22065.1"/>
    </source>
</evidence>
<feature type="transmembrane region" description="Helical" evidence="6">
    <location>
        <begin position="501"/>
        <end position="521"/>
    </location>
</feature>
<dbReference type="SUPFAM" id="SSF103473">
    <property type="entry name" value="MFS general substrate transporter"/>
    <property type="match status" value="1"/>
</dbReference>
<evidence type="ECO:0000313" key="8">
    <source>
        <dbReference type="Proteomes" id="UP000034182"/>
    </source>
</evidence>
<feature type="transmembrane region" description="Helical" evidence="6">
    <location>
        <begin position="426"/>
        <end position="446"/>
    </location>
</feature>
<reference evidence="7 8" key="2">
    <citation type="submission" date="2015-05" db="EMBL/GenBank/DDBJ databases">
        <title>Distinctive expansion of gene families associated with plant cell wall degradation and secondary metabolism in the genomes of grapevine trunk pathogens.</title>
        <authorList>
            <person name="Lawrence D.P."/>
            <person name="Travadon R."/>
            <person name="Rolshausen P.E."/>
            <person name="Baumgartner K."/>
        </authorList>
    </citation>
    <scope>NUCLEOTIDE SEQUENCE [LARGE SCALE GENOMIC DNA]</scope>
    <source>
        <strain evidence="7">DS831</strain>
    </source>
</reference>
<keyword evidence="2 6" id="KW-0812">Transmembrane</keyword>
<comment type="caution">
    <text evidence="7">The sequence shown here is derived from an EMBL/GenBank/DDBJ whole genome shotgun (WGS) entry which is preliminary data.</text>
</comment>